<dbReference type="AlphaFoldDB" id="A0A1G2RS28"/>
<name>A0A1G2RS28_9BACT</name>
<accession>A0A1G2RS28</accession>
<protein>
    <submittedName>
        <fullName evidence="1">Uncharacterized protein</fullName>
    </submittedName>
</protein>
<proteinExistence type="predicted"/>
<organism evidence="1 2">
    <name type="scientific">Candidatus Wildermuthbacteria bacterium RIFCSPLOWO2_01_FULL_48_35</name>
    <dbReference type="NCBI Taxonomy" id="1802463"/>
    <lineage>
        <taxon>Bacteria</taxon>
        <taxon>Candidatus Wildermuthiibacteriota</taxon>
    </lineage>
</organism>
<dbReference type="EMBL" id="MHUI01000007">
    <property type="protein sequence ID" value="OHA75654.1"/>
    <property type="molecule type" value="Genomic_DNA"/>
</dbReference>
<dbReference type="Proteomes" id="UP000177081">
    <property type="component" value="Unassembled WGS sequence"/>
</dbReference>
<comment type="caution">
    <text evidence="1">The sequence shown here is derived from an EMBL/GenBank/DDBJ whole genome shotgun (WGS) entry which is preliminary data.</text>
</comment>
<evidence type="ECO:0000313" key="2">
    <source>
        <dbReference type="Proteomes" id="UP000177081"/>
    </source>
</evidence>
<sequence>MAAGLAKKHPLRGPGILLAVVTSSSSGLRLPCFVEQGRFEEKVLRGLVIVPGFEDLNQAFSLA</sequence>
<evidence type="ECO:0000313" key="1">
    <source>
        <dbReference type="EMBL" id="OHA75654.1"/>
    </source>
</evidence>
<gene>
    <name evidence="1" type="ORF">A3A32_03825</name>
</gene>
<reference evidence="1 2" key="1">
    <citation type="journal article" date="2016" name="Nat. Commun.">
        <title>Thousands of microbial genomes shed light on interconnected biogeochemical processes in an aquifer system.</title>
        <authorList>
            <person name="Anantharaman K."/>
            <person name="Brown C.T."/>
            <person name="Hug L.A."/>
            <person name="Sharon I."/>
            <person name="Castelle C.J."/>
            <person name="Probst A.J."/>
            <person name="Thomas B.C."/>
            <person name="Singh A."/>
            <person name="Wilkins M.J."/>
            <person name="Karaoz U."/>
            <person name="Brodie E.L."/>
            <person name="Williams K.H."/>
            <person name="Hubbard S.S."/>
            <person name="Banfield J.F."/>
        </authorList>
    </citation>
    <scope>NUCLEOTIDE SEQUENCE [LARGE SCALE GENOMIC DNA]</scope>
</reference>